<reference evidence="9 10" key="1">
    <citation type="journal article" date="2016" name="Environ. Microbiol.">
        <title>Genomic diversification of marine cyanophages into stable ecotypes.</title>
        <authorList>
            <person name="Marston M.F."/>
            <person name="Martiny J.B."/>
        </authorList>
    </citation>
    <scope>NUCLEOTIDE SEQUENCE [LARGE SCALE GENOMIC DNA]</scope>
    <source>
        <strain evidence="2">ES_42_0910</strain>
        <strain evidence="3">Np_05_0604</strain>
        <strain evidence="4">Np_20_0711</strain>
        <strain evidence="5">Np_42_0711</strain>
        <strain evidence="6">Sn_08_0709</strain>
        <strain evidence="7">Sn_13_0910</strain>
        <strain evidence="8">W2_10_0709</strain>
    </source>
</reference>
<gene>
    <name evidence="2" type="ORF">ES420910_004</name>
    <name evidence="3" type="ORF">Np050604_004</name>
    <name evidence="4" type="ORF">Np200711_004</name>
    <name evidence="5" type="ORF">Np420711_004</name>
    <name evidence="6" type="ORF">Sn080709_004</name>
    <name evidence="7" type="ORF">Sn130910_004</name>
    <name evidence="8" type="ORF">W2100709_004</name>
    <name evidence="1" type="ORF">W270710_004</name>
</gene>
<dbReference type="Proteomes" id="UP000225786">
    <property type="component" value="Segment"/>
</dbReference>
<evidence type="ECO:0000313" key="10">
    <source>
        <dbReference type="Proteomes" id="UP000222561"/>
    </source>
</evidence>
<name>A0A127KMS5_9CAUD</name>
<dbReference type="EMBL" id="KX349296">
    <property type="protein sequence ID" value="AOO12652.1"/>
    <property type="molecule type" value="Genomic_DNA"/>
</dbReference>
<protein>
    <submittedName>
        <fullName evidence="1">Baseplate wedge component</fullName>
    </submittedName>
</protein>
<dbReference type="Pfam" id="PF11246">
    <property type="entry name" value="Phage_gp53"/>
    <property type="match status" value="1"/>
</dbReference>
<dbReference type="EMBL" id="KX349292">
    <property type="protein sequence ID" value="AOO11721.1"/>
    <property type="molecule type" value="Genomic_DNA"/>
</dbReference>
<proteinExistence type="predicted"/>
<dbReference type="Proteomes" id="UP000225402">
    <property type="component" value="Segment"/>
</dbReference>
<reference evidence="1 11" key="2">
    <citation type="submission" date="2016-01" db="EMBL/GenBank/DDBJ databases">
        <title>The genomic content and context of auxiliary metabolic genes in marine cyanophages.</title>
        <authorList>
            <person name="Marston M.F."/>
            <person name="Martiny J.B.H."/>
            <person name="Crummett L.T."/>
        </authorList>
    </citation>
    <scope>NUCLEOTIDE SEQUENCE [LARGE SCALE GENOMIC DNA]</scope>
    <source>
        <strain evidence="1">W2_07_0710</strain>
    </source>
</reference>
<evidence type="ECO:0000313" key="7">
    <source>
        <dbReference type="EMBL" id="AOO12652.1"/>
    </source>
</evidence>
<evidence type="ECO:0000313" key="3">
    <source>
        <dbReference type="EMBL" id="AOO11721.1"/>
    </source>
</evidence>
<accession>A0A127KMS5</accession>
<evidence type="ECO:0000313" key="2">
    <source>
        <dbReference type="EMBL" id="AOO11486.1"/>
    </source>
</evidence>
<evidence type="ECO:0000313" key="8">
    <source>
        <dbReference type="EMBL" id="AOO12887.1"/>
    </source>
</evidence>
<dbReference type="Proteomes" id="UP000223571">
    <property type="component" value="Segment"/>
</dbReference>
<dbReference type="Proteomes" id="UP000226130">
    <property type="component" value="Segment"/>
</dbReference>
<dbReference type="EMBL" id="KX349293">
    <property type="protein sequence ID" value="AOO11951.1"/>
    <property type="molecule type" value="Genomic_DNA"/>
</dbReference>
<dbReference type="EMBL" id="KX349297">
    <property type="protein sequence ID" value="AOO12887.1"/>
    <property type="molecule type" value="Genomic_DNA"/>
</dbReference>
<dbReference type="EMBL" id="KX349294">
    <property type="protein sequence ID" value="AOO12187.1"/>
    <property type="molecule type" value="Genomic_DNA"/>
</dbReference>
<dbReference type="EMBL" id="KU594607">
    <property type="protein sequence ID" value="AMO43249.1"/>
    <property type="molecule type" value="Genomic_DNA"/>
</dbReference>
<evidence type="ECO:0000313" key="5">
    <source>
        <dbReference type="EMBL" id="AOO12187.1"/>
    </source>
</evidence>
<evidence type="ECO:0000313" key="11">
    <source>
        <dbReference type="Proteomes" id="UP000225786"/>
    </source>
</evidence>
<dbReference type="Proteomes" id="UP000225478">
    <property type="component" value="Segment"/>
</dbReference>
<dbReference type="EMBL" id="KX349291">
    <property type="protein sequence ID" value="AOO11486.1"/>
    <property type="molecule type" value="Genomic_DNA"/>
</dbReference>
<evidence type="ECO:0000313" key="6">
    <source>
        <dbReference type="EMBL" id="AOO12422.1"/>
    </source>
</evidence>
<evidence type="ECO:0000313" key="4">
    <source>
        <dbReference type="EMBL" id="AOO11951.1"/>
    </source>
</evidence>
<dbReference type="InterPro" id="IPR022607">
    <property type="entry name" value="Phage_T4_Gp53_baseplate_wedge"/>
</dbReference>
<evidence type="ECO:0000313" key="1">
    <source>
        <dbReference type="EMBL" id="AMO43249.1"/>
    </source>
</evidence>
<evidence type="ECO:0000313" key="9">
    <source>
        <dbReference type="Proteomes" id="UP000221709"/>
    </source>
</evidence>
<keyword evidence="9" id="KW-1185">Reference proteome</keyword>
<dbReference type="EMBL" id="KX349295">
    <property type="protein sequence ID" value="AOO12422.1"/>
    <property type="molecule type" value="Genomic_DNA"/>
</dbReference>
<sequence>MPYFNYLPDIKYDQKPISYPFSESDFVVAKNFFRRFKLSEEFQQYAVFFRQYQIGDFEQPWQVANQFYGSPNYDWVLLLTNNIVNPLFDWPLDSYTFRKYLEGKYADPYATIKHYETYEYKDSADLVQQEAGLIVDKAFFDGSKKFRDSGTGLTTPVQGNVLCKPVTVFEWEEEQQEKSREIFILKPTYLDGFIDQFRQANKYKDSTDFISVRLKKTGV</sequence>
<organism evidence="1 11">
    <name type="scientific">Cyanophage S-RIM44</name>
    <dbReference type="NCBI Taxonomy" id="1278485"/>
    <lineage>
        <taxon>Viruses</taxon>
        <taxon>Duplodnaviria</taxon>
        <taxon>Heunggongvirae</taxon>
        <taxon>Uroviricota</taxon>
        <taxon>Caudoviricetes</taxon>
        <taxon>Pantevenvirales</taxon>
        <taxon>Kyanoviridae</taxon>
        <taxon>Vellamovirus</taxon>
        <taxon>Vellamovirus rhodeisland44</taxon>
    </lineage>
</organism>
<dbReference type="Proteomes" id="UP000225178">
    <property type="component" value="Segment"/>
</dbReference>
<dbReference type="Proteomes" id="UP000222561">
    <property type="component" value="Segment"/>
</dbReference>
<dbReference type="Proteomes" id="UP000221709">
    <property type="component" value="Segment"/>
</dbReference>